<dbReference type="PANTHER" id="PTHR33516:SF2">
    <property type="entry name" value="LEXA REPRESSOR-RELATED"/>
    <property type="match status" value="1"/>
</dbReference>
<proteinExistence type="predicted"/>
<accession>A0ABD4SVG2</accession>
<reference evidence="2 3" key="1">
    <citation type="submission" date="2021-10" db="EMBL/GenBank/DDBJ databases">
        <title>Whole-genome sequencing analysis of Laribacter hongkongensis: virulence gene profiles, carbohydrate-active enzyme prediction, and antimicrobial resistance characterization.</title>
        <authorList>
            <person name="Yuan P."/>
            <person name="Zhan Y."/>
            <person name="Chen D."/>
        </authorList>
    </citation>
    <scope>NUCLEOTIDE SEQUENCE [LARGE SCALE GENOMIC DNA]</scope>
    <source>
        <strain evidence="2 3">W67</strain>
    </source>
</reference>
<dbReference type="InterPro" id="IPR050077">
    <property type="entry name" value="LexA_repressor"/>
</dbReference>
<dbReference type="AlphaFoldDB" id="A0ABD4SVG2"/>
<dbReference type="Gene3D" id="2.10.109.10">
    <property type="entry name" value="Umud Fragment, subunit A"/>
    <property type="match status" value="1"/>
</dbReference>
<dbReference type="InterPro" id="IPR036286">
    <property type="entry name" value="LexA/Signal_pep-like_sf"/>
</dbReference>
<dbReference type="CDD" id="cd06529">
    <property type="entry name" value="S24_LexA-like"/>
    <property type="match status" value="1"/>
</dbReference>
<dbReference type="Pfam" id="PF00717">
    <property type="entry name" value="Peptidase_S24"/>
    <property type="match status" value="1"/>
</dbReference>
<dbReference type="Proteomes" id="UP001200247">
    <property type="component" value="Unassembled WGS sequence"/>
</dbReference>
<evidence type="ECO:0000259" key="1">
    <source>
        <dbReference type="Pfam" id="PF00717"/>
    </source>
</evidence>
<dbReference type="PANTHER" id="PTHR33516">
    <property type="entry name" value="LEXA REPRESSOR"/>
    <property type="match status" value="1"/>
</dbReference>
<dbReference type="InterPro" id="IPR039418">
    <property type="entry name" value="LexA-like"/>
</dbReference>
<evidence type="ECO:0000313" key="2">
    <source>
        <dbReference type="EMBL" id="MCG9027442.1"/>
    </source>
</evidence>
<evidence type="ECO:0000313" key="3">
    <source>
        <dbReference type="Proteomes" id="UP001200247"/>
    </source>
</evidence>
<dbReference type="EMBL" id="JAJAXM010000065">
    <property type="protein sequence ID" value="MCG9027442.1"/>
    <property type="molecule type" value="Genomic_DNA"/>
</dbReference>
<dbReference type="SUPFAM" id="SSF51306">
    <property type="entry name" value="LexA/Signal peptidase"/>
    <property type="match status" value="1"/>
</dbReference>
<sequence>MDIQDIRRKNLRRILDTQFGGVMSRLADAVGRQPSYISRMLADEGKAGRKGFGEDLARIFEESLGLSRGALDQDDAHARDTAIQTDVNVSPGPNIRGMLPLISWVQAGAFCDVIDCLQPGDAEAWYPCPVTHTPNAYVLRVDGDSMFPEYRDGEMIFVDPRGGYVHGDDVIVRDPDGKATFKRLQITPDGTFLLAINPAWPDRIIRIPDNSQICGKVIFQGRPR</sequence>
<comment type="caution">
    <text evidence="2">The sequence shown here is derived from an EMBL/GenBank/DDBJ whole genome shotgun (WGS) entry which is preliminary data.</text>
</comment>
<feature type="domain" description="Peptidase S24/S26A/S26B/S26C" evidence="1">
    <location>
        <begin position="100"/>
        <end position="218"/>
    </location>
</feature>
<name>A0ABD4SVG2_9NEIS</name>
<organism evidence="2 3">
    <name type="scientific">Laribacter hongkongensis</name>
    <dbReference type="NCBI Taxonomy" id="168471"/>
    <lineage>
        <taxon>Bacteria</taxon>
        <taxon>Pseudomonadati</taxon>
        <taxon>Pseudomonadota</taxon>
        <taxon>Betaproteobacteria</taxon>
        <taxon>Neisseriales</taxon>
        <taxon>Aquaspirillaceae</taxon>
        <taxon>Laribacter</taxon>
    </lineage>
</organism>
<gene>
    <name evidence="2" type="ORF">LH440_16370</name>
</gene>
<dbReference type="InterPro" id="IPR015927">
    <property type="entry name" value="Peptidase_S24_S26A/B/C"/>
</dbReference>
<dbReference type="RefSeq" id="WP_239885680.1">
    <property type="nucleotide sequence ID" value="NZ_JAJAXE010000074.1"/>
</dbReference>
<protein>
    <submittedName>
        <fullName evidence="2">S24 family peptidase</fullName>
    </submittedName>
</protein>